<gene>
    <name evidence="5" type="ORF">g.55030</name>
</gene>
<organism evidence="5">
    <name type="scientific">Sipha flava</name>
    <name type="common">yellow sugarcane aphid</name>
    <dbReference type="NCBI Taxonomy" id="143950"/>
    <lineage>
        <taxon>Eukaryota</taxon>
        <taxon>Metazoa</taxon>
        <taxon>Ecdysozoa</taxon>
        <taxon>Arthropoda</taxon>
        <taxon>Hexapoda</taxon>
        <taxon>Insecta</taxon>
        <taxon>Pterygota</taxon>
        <taxon>Neoptera</taxon>
        <taxon>Paraneoptera</taxon>
        <taxon>Hemiptera</taxon>
        <taxon>Sternorrhyncha</taxon>
        <taxon>Aphidomorpha</taxon>
        <taxon>Aphidoidea</taxon>
        <taxon>Aphididae</taxon>
        <taxon>Sipha</taxon>
    </lineage>
</organism>
<keyword evidence="4" id="KW-0732">Signal</keyword>
<dbReference type="AlphaFoldDB" id="A0A2S2Q9A7"/>
<dbReference type="Gene3D" id="1.10.238.20">
    <property type="entry name" value="Pheromone/general odorant binding protein domain"/>
    <property type="match status" value="1"/>
</dbReference>
<dbReference type="GO" id="GO:0005549">
    <property type="term" value="F:odorant binding"/>
    <property type="evidence" value="ECO:0007669"/>
    <property type="project" value="InterPro"/>
</dbReference>
<reference evidence="5" key="1">
    <citation type="submission" date="2018-04" db="EMBL/GenBank/DDBJ databases">
        <title>Transcriptome assembly of Sipha flava.</title>
        <authorList>
            <person name="Scully E.D."/>
            <person name="Geib S.M."/>
            <person name="Palmer N.A."/>
            <person name="Koch K."/>
            <person name="Bradshaw J."/>
            <person name="Heng-Moss T."/>
            <person name="Sarath G."/>
        </authorList>
    </citation>
    <scope>NUCLEOTIDE SEQUENCE</scope>
</reference>
<evidence type="ECO:0000256" key="2">
    <source>
        <dbReference type="ARBA" id="ARBA00008098"/>
    </source>
</evidence>
<evidence type="ECO:0000256" key="3">
    <source>
        <dbReference type="ARBA" id="ARBA00022525"/>
    </source>
</evidence>
<dbReference type="InterPro" id="IPR036728">
    <property type="entry name" value="PBP_GOBP_sf"/>
</dbReference>
<dbReference type="EMBL" id="GGMS01005126">
    <property type="protein sequence ID" value="MBY74329.1"/>
    <property type="molecule type" value="Transcribed_RNA"/>
</dbReference>
<evidence type="ECO:0000313" key="5">
    <source>
        <dbReference type="EMBL" id="MBY74329.1"/>
    </source>
</evidence>
<dbReference type="OrthoDB" id="8183628at2759"/>
<feature type="chain" id="PRO_5015714435" evidence="4">
    <location>
        <begin position="23"/>
        <end position="195"/>
    </location>
</feature>
<dbReference type="InterPro" id="IPR052295">
    <property type="entry name" value="Odorant-binding_protein"/>
</dbReference>
<accession>A0A2S2Q9A7</accession>
<feature type="signal peptide" evidence="4">
    <location>
        <begin position="1"/>
        <end position="22"/>
    </location>
</feature>
<proteinExistence type="inferred from homology"/>
<dbReference type="CDD" id="cd23992">
    <property type="entry name" value="PBP_GOBP"/>
    <property type="match status" value="1"/>
</dbReference>
<comment type="similarity">
    <text evidence="2">Belongs to the PBP/GOBP family.</text>
</comment>
<dbReference type="GO" id="GO:0005576">
    <property type="term" value="C:extracellular region"/>
    <property type="evidence" value="ECO:0007669"/>
    <property type="project" value="UniProtKB-SubCell"/>
</dbReference>
<dbReference type="PANTHER" id="PTHR21066:SF18">
    <property type="entry name" value="ODORANT-BINDING PROTEIN 73A, ISOFORM B"/>
    <property type="match status" value="1"/>
</dbReference>
<keyword evidence="3" id="KW-0964">Secreted</keyword>
<dbReference type="PANTHER" id="PTHR21066">
    <property type="entry name" value="ODORANT-BINDING PROTEIN 59A-RELATED"/>
    <property type="match status" value="1"/>
</dbReference>
<sequence length="195" mass="21962">MRANYFTIVILLFGFSLRSTFCQTQVEPSGKCRAPDKAPLNLEIIISICQEEIKSALLQEALDILNDGTLEQNTENQSRSKRDAEEDLTNEERRVAGCLLQCVYKKVKAVDETGFPVVDGLMKLYNEGVQDRNYYMATLSAVRHCISIAQQLKQQQPSNRFDDGQTCDLAYEMFECVSAKIDENCGVENKSNNLG</sequence>
<dbReference type="InterPro" id="IPR006170">
    <property type="entry name" value="PBP/GOBP"/>
</dbReference>
<evidence type="ECO:0000256" key="1">
    <source>
        <dbReference type="ARBA" id="ARBA00004613"/>
    </source>
</evidence>
<dbReference type="Pfam" id="PF01395">
    <property type="entry name" value="PBP_GOBP"/>
    <property type="match status" value="1"/>
</dbReference>
<comment type="subcellular location">
    <subcellularLocation>
        <location evidence="1">Secreted</location>
    </subcellularLocation>
</comment>
<dbReference type="SUPFAM" id="SSF47565">
    <property type="entry name" value="Insect pheromone/odorant-binding proteins"/>
    <property type="match status" value="1"/>
</dbReference>
<name>A0A2S2Q9A7_9HEMI</name>
<protein>
    <submittedName>
        <fullName evidence="5">Uncharacterized protein</fullName>
    </submittedName>
</protein>
<evidence type="ECO:0000256" key="4">
    <source>
        <dbReference type="SAM" id="SignalP"/>
    </source>
</evidence>